<feature type="transmembrane region" description="Helical" evidence="3">
    <location>
        <begin position="131"/>
        <end position="150"/>
    </location>
</feature>
<dbReference type="CDD" id="cd00383">
    <property type="entry name" value="trans_reg_C"/>
    <property type="match status" value="1"/>
</dbReference>
<keyword evidence="1 2" id="KW-0238">DNA-binding</keyword>
<feature type="domain" description="OmpR/PhoB-type" evidence="4">
    <location>
        <begin position="1"/>
        <end position="99"/>
    </location>
</feature>
<dbReference type="SMART" id="SM00862">
    <property type="entry name" value="Trans_reg_C"/>
    <property type="match status" value="1"/>
</dbReference>
<dbReference type="Pfam" id="PF00486">
    <property type="entry name" value="Trans_reg_C"/>
    <property type="match status" value="1"/>
</dbReference>
<accession>A0ABV7CLB4</accession>
<keyword evidence="3" id="KW-1133">Transmembrane helix</keyword>
<keyword evidence="6" id="KW-1185">Reference proteome</keyword>
<comment type="caution">
    <text evidence="5">The sequence shown here is derived from an EMBL/GenBank/DDBJ whole genome shotgun (WGS) entry which is preliminary data.</text>
</comment>
<dbReference type="InterPro" id="IPR001867">
    <property type="entry name" value="OmpR/PhoB-type_DNA-bd"/>
</dbReference>
<proteinExistence type="predicted"/>
<keyword evidence="3" id="KW-0812">Transmembrane</keyword>
<dbReference type="Gene3D" id="1.10.10.10">
    <property type="entry name" value="Winged helix-like DNA-binding domain superfamily/Winged helix DNA-binding domain"/>
    <property type="match status" value="1"/>
</dbReference>
<dbReference type="SUPFAM" id="SSF82171">
    <property type="entry name" value="DPP6 N-terminal domain-like"/>
    <property type="match status" value="1"/>
</dbReference>
<evidence type="ECO:0000313" key="5">
    <source>
        <dbReference type="EMBL" id="MFC3033409.1"/>
    </source>
</evidence>
<gene>
    <name evidence="5" type="ORF">ACFOEE_12850</name>
</gene>
<dbReference type="InterPro" id="IPR036388">
    <property type="entry name" value="WH-like_DNA-bd_sf"/>
</dbReference>
<name>A0ABV7CLB4_9GAMM</name>
<organism evidence="5 6">
    <name type="scientific">Pseudoalteromonas fenneropenaei</name>
    <dbReference type="NCBI Taxonomy" id="1737459"/>
    <lineage>
        <taxon>Bacteria</taxon>
        <taxon>Pseudomonadati</taxon>
        <taxon>Pseudomonadota</taxon>
        <taxon>Gammaproteobacteria</taxon>
        <taxon>Alteromonadales</taxon>
        <taxon>Pseudoalteromonadaceae</taxon>
        <taxon>Pseudoalteromonas</taxon>
    </lineage>
</organism>
<feature type="DNA-binding region" description="OmpR/PhoB-type" evidence="2">
    <location>
        <begin position="1"/>
        <end position="99"/>
    </location>
</feature>
<reference evidence="6" key="1">
    <citation type="journal article" date="2019" name="Int. J. Syst. Evol. Microbiol.">
        <title>The Global Catalogue of Microorganisms (GCM) 10K type strain sequencing project: providing services to taxonomists for standard genome sequencing and annotation.</title>
        <authorList>
            <consortium name="The Broad Institute Genomics Platform"/>
            <consortium name="The Broad Institute Genome Sequencing Center for Infectious Disease"/>
            <person name="Wu L."/>
            <person name="Ma J."/>
        </authorList>
    </citation>
    <scope>NUCLEOTIDE SEQUENCE [LARGE SCALE GENOMIC DNA]</scope>
    <source>
        <strain evidence="6">KCTC 42730</strain>
    </source>
</reference>
<sequence>MNVIIVGEFKFDAVNACLEKPPEVIALDPRLLALLSFLVANPNRIITRDELQAAIWQQVIVTDNAINKLVANLRKVLADDPKAPRYIKTIPKQGYVFIAPISTYQAESTTSPLAPVLPVNRITQSPHTLRYWLLAAMTIVGFALAYLLMYTTPASVTYGDSQALSRQYGGKGSLLLSADKQTLYFLNHRPAGAELWQLDRQTANQPLPIQLNTPYNIKELLFADKQTLIFRAEEEQCGWYRASFDAISQSLNNDATLLTECDKLTVHRSMLHANGQLYVLAHEKQHEHRNHLYHAALGEALQPLPLELASKWRLIDIDRQATQPQLLLSAHSIDGKTAAVVYDPVNASTSILTELNLLTAPLVWDHQQTGLVFATSAPDSKLIHIDLASQNQTLLASSNERLCCNILRHPNGRDYIFSSNDKNVDLRWQETGYQLDNSSVVDAQPTFAHTRTGHYLLSNRAGFMQVYFQSNAGSAELLPILNADSLASTLALSANDSLLLIAEQHRLMLADLNERRLQHEHFVEGDIINTQWLTNTLFSVSIKHYNQKFVAIYNNSLQHIATLSKPWQQVLADPQDSEHYYFIDSDHNLYHMPTAAIFETPSPDAGTWLGTLPVYDNVKIEHGILYLLTVYGEHLLRYDLRGSQLQHLSKVPIHSYLGFDVKDGEVLFATKASYRSEVYQTLARD</sequence>
<protein>
    <submittedName>
        <fullName evidence="5">Transcriptional regulator</fullName>
    </submittedName>
</protein>
<evidence type="ECO:0000259" key="4">
    <source>
        <dbReference type="PROSITE" id="PS51755"/>
    </source>
</evidence>
<evidence type="ECO:0000256" key="2">
    <source>
        <dbReference type="PROSITE-ProRule" id="PRU01091"/>
    </source>
</evidence>
<dbReference type="Proteomes" id="UP001595453">
    <property type="component" value="Unassembled WGS sequence"/>
</dbReference>
<dbReference type="EMBL" id="JBHRSD010000022">
    <property type="protein sequence ID" value="MFC3033409.1"/>
    <property type="molecule type" value="Genomic_DNA"/>
</dbReference>
<evidence type="ECO:0000313" key="6">
    <source>
        <dbReference type="Proteomes" id="UP001595453"/>
    </source>
</evidence>
<evidence type="ECO:0000256" key="1">
    <source>
        <dbReference type="ARBA" id="ARBA00023125"/>
    </source>
</evidence>
<evidence type="ECO:0000256" key="3">
    <source>
        <dbReference type="SAM" id="Phobius"/>
    </source>
</evidence>
<keyword evidence="3" id="KW-0472">Membrane</keyword>
<dbReference type="RefSeq" id="WP_377124863.1">
    <property type="nucleotide sequence ID" value="NZ_JBHRSD010000022.1"/>
</dbReference>
<dbReference type="SUPFAM" id="SSF46894">
    <property type="entry name" value="C-terminal effector domain of the bipartite response regulators"/>
    <property type="match status" value="1"/>
</dbReference>
<dbReference type="PROSITE" id="PS51755">
    <property type="entry name" value="OMPR_PHOB"/>
    <property type="match status" value="1"/>
</dbReference>
<dbReference type="InterPro" id="IPR016032">
    <property type="entry name" value="Sig_transdc_resp-reg_C-effctor"/>
</dbReference>